<organism evidence="5 6">
    <name type="scientific">Candolleomyces eurysporus</name>
    <dbReference type="NCBI Taxonomy" id="2828524"/>
    <lineage>
        <taxon>Eukaryota</taxon>
        <taxon>Fungi</taxon>
        <taxon>Dikarya</taxon>
        <taxon>Basidiomycota</taxon>
        <taxon>Agaricomycotina</taxon>
        <taxon>Agaricomycetes</taxon>
        <taxon>Agaricomycetidae</taxon>
        <taxon>Agaricales</taxon>
        <taxon>Agaricineae</taxon>
        <taxon>Psathyrellaceae</taxon>
        <taxon>Candolleomyces</taxon>
    </lineage>
</organism>
<comment type="caution">
    <text evidence="5">The sequence shown here is derived from an EMBL/GenBank/DDBJ whole genome shotgun (WGS) entry which is preliminary data.</text>
</comment>
<dbReference type="PANTHER" id="PTHR11474:SF126">
    <property type="entry name" value="TYROSINASE-LIKE PROTEIN TYR-1-RELATED"/>
    <property type="match status" value="1"/>
</dbReference>
<dbReference type="PRINTS" id="PR00092">
    <property type="entry name" value="TYROSINASE"/>
</dbReference>
<reference evidence="5" key="1">
    <citation type="submission" date="2022-06" db="EMBL/GenBank/DDBJ databases">
        <title>Genome Sequence of Candolleomyces eurysporus.</title>
        <authorList>
            <person name="Buettner E."/>
        </authorList>
    </citation>
    <scope>NUCLEOTIDE SEQUENCE</scope>
    <source>
        <strain evidence="5">VTCC 930004</strain>
    </source>
</reference>
<dbReference type="OrthoDB" id="6132182at2759"/>
<dbReference type="Gene3D" id="1.10.1280.10">
    <property type="entry name" value="Di-copper center containing domain from catechol oxidase"/>
    <property type="match status" value="1"/>
</dbReference>
<accession>A0A9W8MFY6</accession>
<protein>
    <recommendedName>
        <fullName evidence="4">Tyrosinase copper-binding domain-containing protein</fullName>
    </recommendedName>
</protein>
<name>A0A9W8MFY6_9AGAR</name>
<dbReference type="GO" id="GO:0046872">
    <property type="term" value="F:metal ion binding"/>
    <property type="evidence" value="ECO:0007669"/>
    <property type="project" value="UniProtKB-KW"/>
</dbReference>
<gene>
    <name evidence="5" type="ORF">H1R20_g8701</name>
</gene>
<evidence type="ECO:0000256" key="1">
    <source>
        <dbReference type="ARBA" id="ARBA00022723"/>
    </source>
</evidence>
<proteinExistence type="predicted"/>
<dbReference type="GO" id="GO:0016491">
    <property type="term" value="F:oxidoreductase activity"/>
    <property type="evidence" value="ECO:0007669"/>
    <property type="project" value="InterPro"/>
</dbReference>
<dbReference type="InterPro" id="IPR008922">
    <property type="entry name" value="Di-copper_centre_dom_sf"/>
</dbReference>
<evidence type="ECO:0000313" key="6">
    <source>
        <dbReference type="Proteomes" id="UP001140091"/>
    </source>
</evidence>
<dbReference type="AlphaFoldDB" id="A0A9W8MFY6"/>
<evidence type="ECO:0000313" key="5">
    <source>
        <dbReference type="EMBL" id="KAJ2928402.1"/>
    </source>
</evidence>
<dbReference type="InterPro" id="IPR050316">
    <property type="entry name" value="Tyrosinase/Hemocyanin"/>
</dbReference>
<feature type="domain" description="Tyrosinase copper-binding" evidence="4">
    <location>
        <begin position="279"/>
        <end position="290"/>
    </location>
</feature>
<dbReference type="Pfam" id="PF00264">
    <property type="entry name" value="Tyrosinase"/>
    <property type="match status" value="1"/>
</dbReference>
<keyword evidence="2" id="KW-0186">Copper</keyword>
<feature type="signal peptide" evidence="3">
    <location>
        <begin position="1"/>
        <end position="23"/>
    </location>
</feature>
<sequence>MEVSVSSLPLVVNPIYLLSAVSAIPVSEPGVSPSATKVSGTPCTTFDHRKEWRDLTVEQRLGYINAVLCLHKLPPRDKTRAATSRYEEFQATHILLTDRVHSVGHFLPWHRHLGTLYGNALREECGYNGPTAYWDWSRDADVSTPILQSPIFHPITGFGGDGVPGTYTLPPDPKNESAIGPFPGGAFGNRIWKGCVKDGPFKDSVFHLGPGRMVTDHCLVRGIDDQWKRMLTSDNVKNMLKAKSYEEFRLVIDAFNGIHGGGHILVGGEMTNTYSAGADPLFYLHHANLDRVWWHWQQADPANRLYDVSGPTTKGGKIPVTLDFEIDFPALGPNITVRDTMDSSLEPNCFTYE</sequence>
<keyword evidence="3" id="KW-0732">Signal</keyword>
<dbReference type="Proteomes" id="UP001140091">
    <property type="component" value="Unassembled WGS sequence"/>
</dbReference>
<feature type="non-terminal residue" evidence="5">
    <location>
        <position position="353"/>
    </location>
</feature>
<keyword evidence="6" id="KW-1185">Reference proteome</keyword>
<keyword evidence="1" id="KW-0479">Metal-binding</keyword>
<dbReference type="PROSITE" id="PS00498">
    <property type="entry name" value="TYROSINASE_2"/>
    <property type="match status" value="1"/>
</dbReference>
<dbReference type="InterPro" id="IPR002227">
    <property type="entry name" value="Tyrosinase_Cu-bd"/>
</dbReference>
<feature type="chain" id="PRO_5040743257" description="Tyrosinase copper-binding domain-containing protein" evidence="3">
    <location>
        <begin position="24"/>
        <end position="353"/>
    </location>
</feature>
<dbReference type="PANTHER" id="PTHR11474">
    <property type="entry name" value="TYROSINASE FAMILY MEMBER"/>
    <property type="match status" value="1"/>
</dbReference>
<evidence type="ECO:0000259" key="4">
    <source>
        <dbReference type="PROSITE" id="PS00498"/>
    </source>
</evidence>
<dbReference type="SUPFAM" id="SSF48056">
    <property type="entry name" value="Di-copper centre-containing domain"/>
    <property type="match status" value="1"/>
</dbReference>
<dbReference type="EMBL" id="JANBPK010000928">
    <property type="protein sequence ID" value="KAJ2928402.1"/>
    <property type="molecule type" value="Genomic_DNA"/>
</dbReference>
<evidence type="ECO:0000256" key="3">
    <source>
        <dbReference type="SAM" id="SignalP"/>
    </source>
</evidence>
<evidence type="ECO:0000256" key="2">
    <source>
        <dbReference type="ARBA" id="ARBA00023008"/>
    </source>
</evidence>